<feature type="region of interest" description="Disordered" evidence="10">
    <location>
        <begin position="1"/>
        <end position="33"/>
    </location>
</feature>
<evidence type="ECO:0000313" key="12">
    <source>
        <dbReference type="EMBL" id="NWZ40473.1"/>
    </source>
</evidence>
<dbReference type="PROSITE" id="PS50157">
    <property type="entry name" value="ZINC_FINGER_C2H2_2"/>
    <property type="match status" value="2"/>
</dbReference>
<dbReference type="InterPro" id="IPR013087">
    <property type="entry name" value="Znf_C2H2_type"/>
</dbReference>
<evidence type="ECO:0000256" key="6">
    <source>
        <dbReference type="ARBA" id="ARBA00023015"/>
    </source>
</evidence>
<keyword evidence="2" id="KW-0479">Metal-binding</keyword>
<evidence type="ECO:0000256" key="9">
    <source>
        <dbReference type="PROSITE-ProRule" id="PRU00042"/>
    </source>
</evidence>
<keyword evidence="4 9" id="KW-0863">Zinc-finger</keyword>
<feature type="compositionally biased region" description="Gly residues" evidence="10">
    <location>
        <begin position="1"/>
        <end position="11"/>
    </location>
</feature>
<keyword evidence="3" id="KW-0677">Repeat</keyword>
<dbReference type="AlphaFoldDB" id="A0A7K7MBQ9"/>
<gene>
    <name evidence="12" type="primary">Znf132</name>
    <name evidence="12" type="ORF">BRAATR_R10490</name>
</gene>
<feature type="non-terminal residue" evidence="12">
    <location>
        <position position="78"/>
    </location>
</feature>
<evidence type="ECO:0000256" key="2">
    <source>
        <dbReference type="ARBA" id="ARBA00022723"/>
    </source>
</evidence>
<protein>
    <submittedName>
        <fullName evidence="12">ZN132 protein</fullName>
    </submittedName>
</protein>
<dbReference type="FunFam" id="3.30.160.60:FF:000295">
    <property type="entry name" value="zinc finger protein 19"/>
    <property type="match status" value="1"/>
</dbReference>
<dbReference type="GO" id="GO:0031519">
    <property type="term" value="C:PcG protein complex"/>
    <property type="evidence" value="ECO:0007669"/>
    <property type="project" value="TreeGrafter"/>
</dbReference>
<feature type="non-terminal residue" evidence="12">
    <location>
        <position position="1"/>
    </location>
</feature>
<keyword evidence="13" id="KW-1185">Reference proteome</keyword>
<dbReference type="GO" id="GO:0000785">
    <property type="term" value="C:chromatin"/>
    <property type="evidence" value="ECO:0007669"/>
    <property type="project" value="TreeGrafter"/>
</dbReference>
<dbReference type="GO" id="GO:0008270">
    <property type="term" value="F:zinc ion binding"/>
    <property type="evidence" value="ECO:0007669"/>
    <property type="project" value="UniProtKB-KW"/>
</dbReference>
<dbReference type="GO" id="GO:0000978">
    <property type="term" value="F:RNA polymerase II cis-regulatory region sequence-specific DNA binding"/>
    <property type="evidence" value="ECO:0007669"/>
    <property type="project" value="TreeGrafter"/>
</dbReference>
<dbReference type="GO" id="GO:0000981">
    <property type="term" value="F:DNA-binding transcription factor activity, RNA polymerase II-specific"/>
    <property type="evidence" value="ECO:0007669"/>
    <property type="project" value="TreeGrafter"/>
</dbReference>
<dbReference type="PANTHER" id="PTHR14003">
    <property type="entry name" value="TRANSCRIPTIONAL REPRESSOR PROTEIN YY"/>
    <property type="match status" value="1"/>
</dbReference>
<evidence type="ECO:0000256" key="7">
    <source>
        <dbReference type="ARBA" id="ARBA00023163"/>
    </source>
</evidence>
<keyword evidence="6" id="KW-0805">Transcription regulation</keyword>
<feature type="compositionally biased region" description="Basic and acidic residues" evidence="10">
    <location>
        <begin position="23"/>
        <end position="33"/>
    </location>
</feature>
<dbReference type="PANTHER" id="PTHR14003:SF23">
    <property type="entry name" value="ZINC FINGER PROTEIN 143"/>
    <property type="match status" value="1"/>
</dbReference>
<feature type="domain" description="C2H2-type" evidence="11">
    <location>
        <begin position="56"/>
        <end position="78"/>
    </location>
</feature>
<evidence type="ECO:0000256" key="5">
    <source>
        <dbReference type="ARBA" id="ARBA00022833"/>
    </source>
</evidence>
<evidence type="ECO:0000256" key="8">
    <source>
        <dbReference type="ARBA" id="ARBA00023242"/>
    </source>
</evidence>
<evidence type="ECO:0000256" key="1">
    <source>
        <dbReference type="ARBA" id="ARBA00006991"/>
    </source>
</evidence>
<organism evidence="12 13">
    <name type="scientific">Brachypodius melanocephalos</name>
    <name type="common">black-headed bulbul</name>
    <dbReference type="NCBI Taxonomy" id="3235156"/>
    <lineage>
        <taxon>Eukaryota</taxon>
        <taxon>Metazoa</taxon>
        <taxon>Chordata</taxon>
        <taxon>Craniata</taxon>
        <taxon>Vertebrata</taxon>
        <taxon>Euteleostomi</taxon>
        <taxon>Archelosauria</taxon>
        <taxon>Archosauria</taxon>
        <taxon>Dinosauria</taxon>
        <taxon>Saurischia</taxon>
        <taxon>Theropoda</taxon>
        <taxon>Coelurosauria</taxon>
        <taxon>Aves</taxon>
        <taxon>Neognathae</taxon>
        <taxon>Neoaves</taxon>
        <taxon>Telluraves</taxon>
        <taxon>Australaves</taxon>
        <taxon>Passeriformes</taxon>
        <taxon>Sylvioidea</taxon>
        <taxon>Pycnonotidae</taxon>
        <taxon>Brachypodius</taxon>
    </lineage>
</organism>
<dbReference type="FunFam" id="3.30.160.60:FF:000642">
    <property type="entry name" value="Zinc finger with KRAB and SCAN domains 2"/>
    <property type="match status" value="1"/>
</dbReference>
<comment type="similarity">
    <text evidence="1">Belongs to the krueppel C2H2-type zinc-finger protein family.</text>
</comment>
<evidence type="ECO:0000256" key="10">
    <source>
        <dbReference type="SAM" id="MobiDB-lite"/>
    </source>
</evidence>
<name>A0A7K7MBQ9_9PASS</name>
<accession>A0A7K7MBQ9</accession>
<dbReference type="Proteomes" id="UP000540762">
    <property type="component" value="Unassembled WGS sequence"/>
</dbReference>
<keyword evidence="8" id="KW-0539">Nucleus</keyword>
<dbReference type="SUPFAM" id="SSF57667">
    <property type="entry name" value="beta-beta-alpha zinc fingers"/>
    <property type="match status" value="1"/>
</dbReference>
<evidence type="ECO:0000256" key="4">
    <source>
        <dbReference type="ARBA" id="ARBA00022771"/>
    </source>
</evidence>
<dbReference type="Pfam" id="PF00096">
    <property type="entry name" value="zf-C2H2"/>
    <property type="match status" value="2"/>
</dbReference>
<dbReference type="GO" id="GO:0005667">
    <property type="term" value="C:transcription regulator complex"/>
    <property type="evidence" value="ECO:0007669"/>
    <property type="project" value="TreeGrafter"/>
</dbReference>
<evidence type="ECO:0000259" key="11">
    <source>
        <dbReference type="PROSITE" id="PS50157"/>
    </source>
</evidence>
<reference evidence="12 13" key="1">
    <citation type="submission" date="2019-09" db="EMBL/GenBank/DDBJ databases">
        <title>Bird 10,000 Genomes (B10K) Project - Family phase.</title>
        <authorList>
            <person name="Zhang G."/>
        </authorList>
    </citation>
    <scope>NUCLEOTIDE SEQUENCE [LARGE SCALE GENOMIC DNA]</scope>
    <source>
        <strain evidence="12">OUT-0037</strain>
        <tissue evidence="12">Liver</tissue>
    </source>
</reference>
<comment type="caution">
    <text evidence="12">The sequence shown here is derived from an EMBL/GenBank/DDBJ whole genome shotgun (WGS) entry which is preliminary data.</text>
</comment>
<keyword evidence="5" id="KW-0862">Zinc</keyword>
<sequence>EKPSLGRGGGRSSVLGDPEQLQDGEKPHKCSECEKSFSQRSSLIRHWRIHTGERPYECEECGKSFSRSCQLIEHQRSH</sequence>
<dbReference type="EMBL" id="VZSR01002281">
    <property type="protein sequence ID" value="NWZ40473.1"/>
    <property type="molecule type" value="Genomic_DNA"/>
</dbReference>
<proteinExistence type="inferred from homology"/>
<evidence type="ECO:0000313" key="13">
    <source>
        <dbReference type="Proteomes" id="UP000540762"/>
    </source>
</evidence>
<dbReference type="InterPro" id="IPR036236">
    <property type="entry name" value="Znf_C2H2_sf"/>
</dbReference>
<dbReference type="PROSITE" id="PS00028">
    <property type="entry name" value="ZINC_FINGER_C2H2_1"/>
    <property type="match status" value="2"/>
</dbReference>
<feature type="domain" description="C2H2-type" evidence="11">
    <location>
        <begin position="28"/>
        <end position="55"/>
    </location>
</feature>
<dbReference type="SMART" id="SM00355">
    <property type="entry name" value="ZnF_C2H2"/>
    <property type="match status" value="2"/>
</dbReference>
<evidence type="ECO:0000256" key="3">
    <source>
        <dbReference type="ARBA" id="ARBA00022737"/>
    </source>
</evidence>
<dbReference type="Gene3D" id="3.30.160.60">
    <property type="entry name" value="Classic Zinc Finger"/>
    <property type="match status" value="2"/>
</dbReference>
<keyword evidence="7" id="KW-0804">Transcription</keyword>